<dbReference type="InterPro" id="IPR025836">
    <property type="entry name" value="Zn_knuckle_CX2CX4HX4C"/>
</dbReference>
<keyword evidence="1" id="KW-0479">Metal-binding</keyword>
<name>A0ABC8TS56_9AQUA</name>
<gene>
    <name evidence="4" type="ORF">ILEXP_LOCUS41918</name>
</gene>
<sequence length="335" mass="36323">MNLKRIRDSNLTVFFKYERLSYICYYCGQFGHGERECLLRSDSTDSVKKGSMQYEVWLRAPVGRGLKNIAGLDASEDKSPTVEKNGIFSASVQVSLEKNSQNGAAVIEPRVMGVSGLISDIESVIIEDEIFKKVEVTNSVDKGISAAIIVDNYPKEIEGNFIGTQVVNVGPKLVEVVGGAVGKGTQVVNVGPKLVEDVGGAVGKDRSQPISNKNREAQWTDEDYMDIPISSLAQTRGLLKLGELGVDEGSSPSQNPIATKKWRRKEKGSVSSGQTKNLMDPNGKQKYGEGIEDLGSRIDASVMKEAKVNGGLRHTDSIDMENLTVGTGLQSHRSL</sequence>
<dbReference type="Pfam" id="PF14392">
    <property type="entry name" value="zf-CCHC_4"/>
    <property type="match status" value="1"/>
</dbReference>
<dbReference type="EMBL" id="CAUOFW020005946">
    <property type="protein sequence ID" value="CAK9172277.1"/>
    <property type="molecule type" value="Genomic_DNA"/>
</dbReference>
<comment type="caution">
    <text evidence="4">The sequence shown here is derived from an EMBL/GenBank/DDBJ whole genome shotgun (WGS) entry which is preliminary data.</text>
</comment>
<evidence type="ECO:0000256" key="2">
    <source>
        <dbReference type="SAM" id="MobiDB-lite"/>
    </source>
</evidence>
<dbReference type="AlphaFoldDB" id="A0ABC8TS56"/>
<dbReference type="GO" id="GO:0008270">
    <property type="term" value="F:zinc ion binding"/>
    <property type="evidence" value="ECO:0007669"/>
    <property type="project" value="UniProtKB-KW"/>
</dbReference>
<reference evidence="4 5" key="1">
    <citation type="submission" date="2024-02" db="EMBL/GenBank/DDBJ databases">
        <authorList>
            <person name="Vignale AGUSTIN F."/>
            <person name="Sosa J E."/>
            <person name="Modenutti C."/>
        </authorList>
    </citation>
    <scope>NUCLEOTIDE SEQUENCE [LARGE SCALE GENOMIC DNA]</scope>
</reference>
<dbReference type="SUPFAM" id="SSF57756">
    <property type="entry name" value="Retrovirus zinc finger-like domains"/>
    <property type="match status" value="1"/>
</dbReference>
<accession>A0ABC8TS56</accession>
<evidence type="ECO:0000256" key="1">
    <source>
        <dbReference type="PROSITE-ProRule" id="PRU00047"/>
    </source>
</evidence>
<evidence type="ECO:0000313" key="5">
    <source>
        <dbReference type="Proteomes" id="UP001642360"/>
    </source>
</evidence>
<proteinExistence type="predicted"/>
<keyword evidence="1" id="KW-0862">Zinc</keyword>
<dbReference type="PROSITE" id="PS50158">
    <property type="entry name" value="ZF_CCHC"/>
    <property type="match status" value="1"/>
</dbReference>
<feature type="region of interest" description="Disordered" evidence="2">
    <location>
        <begin position="247"/>
        <end position="289"/>
    </location>
</feature>
<dbReference type="InterPro" id="IPR001878">
    <property type="entry name" value="Znf_CCHC"/>
</dbReference>
<dbReference type="InterPro" id="IPR036875">
    <property type="entry name" value="Znf_CCHC_sf"/>
</dbReference>
<keyword evidence="1" id="KW-0863">Zinc-finger</keyword>
<dbReference type="Proteomes" id="UP001642360">
    <property type="component" value="Unassembled WGS sequence"/>
</dbReference>
<protein>
    <recommendedName>
        <fullName evidence="3">CCHC-type domain-containing protein</fullName>
    </recommendedName>
</protein>
<evidence type="ECO:0000259" key="3">
    <source>
        <dbReference type="PROSITE" id="PS50158"/>
    </source>
</evidence>
<keyword evidence="5" id="KW-1185">Reference proteome</keyword>
<organism evidence="4 5">
    <name type="scientific">Ilex paraguariensis</name>
    <name type="common">yerba mate</name>
    <dbReference type="NCBI Taxonomy" id="185542"/>
    <lineage>
        <taxon>Eukaryota</taxon>
        <taxon>Viridiplantae</taxon>
        <taxon>Streptophyta</taxon>
        <taxon>Embryophyta</taxon>
        <taxon>Tracheophyta</taxon>
        <taxon>Spermatophyta</taxon>
        <taxon>Magnoliopsida</taxon>
        <taxon>eudicotyledons</taxon>
        <taxon>Gunneridae</taxon>
        <taxon>Pentapetalae</taxon>
        <taxon>asterids</taxon>
        <taxon>campanulids</taxon>
        <taxon>Aquifoliales</taxon>
        <taxon>Aquifoliaceae</taxon>
        <taxon>Ilex</taxon>
    </lineage>
</organism>
<evidence type="ECO:0000313" key="4">
    <source>
        <dbReference type="EMBL" id="CAK9172277.1"/>
    </source>
</evidence>
<feature type="domain" description="CCHC-type" evidence="3">
    <location>
        <begin position="24"/>
        <end position="37"/>
    </location>
</feature>